<dbReference type="EMBL" id="CAKXAJ010025908">
    <property type="protein sequence ID" value="CAH2245593.1"/>
    <property type="molecule type" value="Genomic_DNA"/>
</dbReference>
<evidence type="ECO:0000313" key="1">
    <source>
        <dbReference type="EMBL" id="CAH2245593.1"/>
    </source>
</evidence>
<sequence>MIFDKFFKNGNRLCLSDFKRQSIPKLNSLNSKRLFMYGVETWIFKARERQRIDAVEMWCWRRTMRIPWTAKRTNVSIPAQLGVSVYQRLLTYFEHIMRRGNYSLEKIIVTGNT</sequence>
<dbReference type="OrthoDB" id="7490433at2759"/>
<proteinExistence type="predicted"/>
<evidence type="ECO:0000313" key="2">
    <source>
        <dbReference type="Proteomes" id="UP000838756"/>
    </source>
</evidence>
<keyword evidence="2" id="KW-1185">Reference proteome</keyword>
<reference evidence="1" key="1">
    <citation type="submission" date="2022-03" db="EMBL/GenBank/DDBJ databases">
        <authorList>
            <person name="Lindestad O."/>
        </authorList>
    </citation>
    <scope>NUCLEOTIDE SEQUENCE</scope>
</reference>
<dbReference type="AlphaFoldDB" id="A0A8S4S3B4"/>
<dbReference type="Proteomes" id="UP000838756">
    <property type="component" value="Unassembled WGS sequence"/>
</dbReference>
<organism evidence="1 2">
    <name type="scientific">Pararge aegeria aegeria</name>
    <dbReference type="NCBI Taxonomy" id="348720"/>
    <lineage>
        <taxon>Eukaryota</taxon>
        <taxon>Metazoa</taxon>
        <taxon>Ecdysozoa</taxon>
        <taxon>Arthropoda</taxon>
        <taxon>Hexapoda</taxon>
        <taxon>Insecta</taxon>
        <taxon>Pterygota</taxon>
        <taxon>Neoptera</taxon>
        <taxon>Endopterygota</taxon>
        <taxon>Lepidoptera</taxon>
        <taxon>Glossata</taxon>
        <taxon>Ditrysia</taxon>
        <taxon>Papilionoidea</taxon>
        <taxon>Nymphalidae</taxon>
        <taxon>Satyrinae</taxon>
        <taxon>Satyrini</taxon>
        <taxon>Parargina</taxon>
        <taxon>Pararge</taxon>
    </lineage>
</organism>
<accession>A0A8S4S3B4</accession>
<name>A0A8S4S3B4_9NEOP</name>
<gene>
    <name evidence="1" type="primary">jg6527</name>
    <name evidence="1" type="ORF">PAEG_LOCUS21137</name>
</gene>
<protein>
    <submittedName>
        <fullName evidence="1">Jg6527 protein</fullName>
    </submittedName>
</protein>
<comment type="caution">
    <text evidence="1">The sequence shown here is derived from an EMBL/GenBank/DDBJ whole genome shotgun (WGS) entry which is preliminary data.</text>
</comment>